<protein>
    <submittedName>
        <fullName evidence="10">tRNA-2-methylthio-N(6)-dimethylallyladenosine synthase</fullName>
        <ecNumber evidence="10">2.8.4.3</ecNumber>
    </submittedName>
</protein>
<evidence type="ECO:0000259" key="8">
    <source>
        <dbReference type="PROSITE" id="PS51332"/>
    </source>
</evidence>
<evidence type="ECO:0000256" key="1">
    <source>
        <dbReference type="ARBA" id="ARBA00001966"/>
    </source>
</evidence>
<dbReference type="CDD" id="cd01335">
    <property type="entry name" value="Radical_SAM"/>
    <property type="match status" value="1"/>
</dbReference>
<dbReference type="GO" id="GO:0031419">
    <property type="term" value="F:cobalamin binding"/>
    <property type="evidence" value="ECO:0007669"/>
    <property type="project" value="InterPro"/>
</dbReference>
<keyword evidence="7" id="KW-0411">Iron-sulfur</keyword>
<proteinExistence type="predicted"/>
<dbReference type="PATRIC" id="fig|36849.3.peg.2009"/>
<dbReference type="PROSITE" id="PS51918">
    <property type="entry name" value="RADICAL_SAM"/>
    <property type="match status" value="1"/>
</dbReference>
<evidence type="ECO:0000256" key="5">
    <source>
        <dbReference type="ARBA" id="ARBA00022723"/>
    </source>
</evidence>
<dbReference type="EC" id="2.8.4.3" evidence="10"/>
<dbReference type="Gene3D" id="3.40.50.280">
    <property type="entry name" value="Cobalamin-binding domain"/>
    <property type="match status" value="1"/>
</dbReference>
<dbReference type="GO" id="GO:0035597">
    <property type="term" value="F:tRNA-2-methylthio-N(6)-dimethylallyladenosine(37) synthase activity"/>
    <property type="evidence" value="ECO:0007669"/>
    <property type="project" value="UniProtKB-EC"/>
</dbReference>
<dbReference type="GO" id="GO:0051539">
    <property type="term" value="F:4 iron, 4 sulfur cluster binding"/>
    <property type="evidence" value="ECO:0007669"/>
    <property type="project" value="UniProtKB-KW"/>
</dbReference>
<dbReference type="EMBL" id="LKET01000029">
    <property type="protein sequence ID" value="KPU44823.1"/>
    <property type="molecule type" value="Genomic_DNA"/>
</dbReference>
<keyword evidence="3 10" id="KW-0808">Transferase</keyword>
<dbReference type="InterPro" id="IPR007197">
    <property type="entry name" value="rSAM"/>
</dbReference>
<dbReference type="SFLD" id="SFLDG01082">
    <property type="entry name" value="B12-binding_domain_containing"/>
    <property type="match status" value="1"/>
</dbReference>
<dbReference type="SFLD" id="SFLDG01123">
    <property type="entry name" value="methyltransferase_(Class_B)"/>
    <property type="match status" value="1"/>
</dbReference>
<dbReference type="OrthoDB" id="9801424at2"/>
<comment type="caution">
    <text evidence="10">The sequence shown here is derived from an EMBL/GenBank/DDBJ whole genome shotgun (WGS) entry which is preliminary data.</text>
</comment>
<dbReference type="SUPFAM" id="SSF102114">
    <property type="entry name" value="Radical SAM enzymes"/>
    <property type="match status" value="1"/>
</dbReference>
<dbReference type="Pfam" id="PF04055">
    <property type="entry name" value="Radical_SAM"/>
    <property type="match status" value="1"/>
</dbReference>
<dbReference type="InterPro" id="IPR034466">
    <property type="entry name" value="Methyltransferase_Class_B"/>
</dbReference>
<dbReference type="SFLD" id="SFLDS00029">
    <property type="entry name" value="Radical_SAM"/>
    <property type="match status" value="1"/>
</dbReference>
<dbReference type="GO" id="GO:0005829">
    <property type="term" value="C:cytosol"/>
    <property type="evidence" value="ECO:0007669"/>
    <property type="project" value="TreeGrafter"/>
</dbReference>
<feature type="domain" description="Radical SAM core" evidence="9">
    <location>
        <begin position="154"/>
        <end position="380"/>
    </location>
</feature>
<dbReference type="Gene3D" id="3.80.30.20">
    <property type="entry name" value="tm_1862 like domain"/>
    <property type="match status" value="1"/>
</dbReference>
<keyword evidence="6" id="KW-0408">Iron</keyword>
<evidence type="ECO:0000256" key="7">
    <source>
        <dbReference type="ARBA" id="ARBA00023014"/>
    </source>
</evidence>
<dbReference type="STRING" id="36849.OXPF_19090"/>
<evidence type="ECO:0000256" key="2">
    <source>
        <dbReference type="ARBA" id="ARBA00022603"/>
    </source>
</evidence>
<feature type="domain" description="B12-binding" evidence="8">
    <location>
        <begin position="3"/>
        <end position="134"/>
    </location>
</feature>
<evidence type="ECO:0000256" key="6">
    <source>
        <dbReference type="ARBA" id="ARBA00023004"/>
    </source>
</evidence>
<evidence type="ECO:0000313" key="11">
    <source>
        <dbReference type="Proteomes" id="UP000050326"/>
    </source>
</evidence>
<comment type="cofactor">
    <cofactor evidence="1">
        <name>[4Fe-4S] cluster</name>
        <dbReference type="ChEBI" id="CHEBI:49883"/>
    </cofactor>
</comment>
<dbReference type="InterPro" id="IPR058240">
    <property type="entry name" value="rSAM_sf"/>
</dbReference>
<dbReference type="RefSeq" id="WP_054874978.1">
    <property type="nucleotide sequence ID" value="NZ_LKET01000029.1"/>
</dbReference>
<dbReference type="GO" id="GO:0046872">
    <property type="term" value="F:metal ion binding"/>
    <property type="evidence" value="ECO:0007669"/>
    <property type="project" value="UniProtKB-KW"/>
</dbReference>
<sequence>MNKKILFIQPTPYDMNKNLIKKKKLYFVGLAFPLLAALTPPDWEVEVCLETIEDVPYKTDADVIAIGSMGHAVIRSMDIAKKFKKRGKTVLLGGYMVSLMPEEAKKCCDSIVIGDAEGVWHEVLKDIEDNNLKPFYQKELTELNCPTPKYELLLNKNIGDFLPVQAGRGCPNVCSFCSVYCLYKTKYYRSPIENVIRDIKRVKELGFKKFLLLDDNILSDKDYLKKLCTEIKKLDMSWLSQCSVEIGRDGEILEIVRDSGCIALSFGIESISQESLNSMNKAWAKVEEYGKLLENIRKAGIDVSTEMVVGAEGDTVESIMATAKFIEDNKIVVPRFYILTPIPGTEFFSKMKEQNRIINHDIYSYNGTEAVHQPRNMSPDELTQSYWKLYNKVFSIKSILNRTIFHGNFFKRPLNFLFYLGVNLFYRSQIKNKITPNII</sequence>
<dbReference type="SMART" id="SM00729">
    <property type="entry name" value="Elp3"/>
    <property type="match status" value="1"/>
</dbReference>
<accession>A0A0P9AH89</accession>
<dbReference type="Proteomes" id="UP000050326">
    <property type="component" value="Unassembled WGS sequence"/>
</dbReference>
<evidence type="ECO:0000259" key="9">
    <source>
        <dbReference type="PROSITE" id="PS51918"/>
    </source>
</evidence>
<dbReference type="InterPro" id="IPR006158">
    <property type="entry name" value="Cobalamin-bd"/>
</dbReference>
<dbReference type="PANTHER" id="PTHR43409:SF7">
    <property type="entry name" value="BLL1977 PROTEIN"/>
    <property type="match status" value="1"/>
</dbReference>
<dbReference type="AlphaFoldDB" id="A0A0P9AH89"/>
<evidence type="ECO:0000313" key="10">
    <source>
        <dbReference type="EMBL" id="KPU44823.1"/>
    </source>
</evidence>
<evidence type="ECO:0000256" key="4">
    <source>
        <dbReference type="ARBA" id="ARBA00022691"/>
    </source>
</evidence>
<keyword evidence="11" id="KW-1185">Reference proteome</keyword>
<name>A0A0P9AH89_9CLOT</name>
<evidence type="ECO:0000256" key="3">
    <source>
        <dbReference type="ARBA" id="ARBA00022679"/>
    </source>
</evidence>
<gene>
    <name evidence="10" type="primary">miaB_2</name>
    <name evidence="10" type="ORF">OXPF_19090</name>
</gene>
<dbReference type="InterPro" id="IPR006638">
    <property type="entry name" value="Elp3/MiaA/NifB-like_rSAM"/>
</dbReference>
<keyword evidence="4" id="KW-0949">S-adenosyl-L-methionine</keyword>
<dbReference type="PANTHER" id="PTHR43409">
    <property type="entry name" value="ANAEROBIC MAGNESIUM-PROTOPORPHYRIN IX MONOMETHYL ESTER CYCLASE-RELATED"/>
    <property type="match status" value="1"/>
</dbReference>
<keyword evidence="2" id="KW-0489">Methyltransferase</keyword>
<organism evidence="10 11">
    <name type="scientific">Oxobacter pfennigii</name>
    <dbReference type="NCBI Taxonomy" id="36849"/>
    <lineage>
        <taxon>Bacteria</taxon>
        <taxon>Bacillati</taxon>
        <taxon>Bacillota</taxon>
        <taxon>Clostridia</taxon>
        <taxon>Eubacteriales</taxon>
        <taxon>Clostridiaceae</taxon>
        <taxon>Oxobacter</taxon>
    </lineage>
</organism>
<keyword evidence="5" id="KW-0479">Metal-binding</keyword>
<dbReference type="InterPro" id="IPR051198">
    <property type="entry name" value="BchE-like"/>
</dbReference>
<dbReference type="PROSITE" id="PS51332">
    <property type="entry name" value="B12_BINDING"/>
    <property type="match status" value="1"/>
</dbReference>
<reference evidence="10 11" key="1">
    <citation type="submission" date="2015-09" db="EMBL/GenBank/DDBJ databases">
        <title>Genome sequence of Oxobacter pfennigii DSM 3222.</title>
        <authorList>
            <person name="Poehlein A."/>
            <person name="Bengelsdorf F.R."/>
            <person name="Schiel-Bengelsdorf B."/>
            <person name="Duerre P."/>
            <person name="Daniel R."/>
        </authorList>
    </citation>
    <scope>NUCLEOTIDE SEQUENCE [LARGE SCALE GENOMIC DNA]</scope>
    <source>
        <strain evidence="10 11">DSM 3222</strain>
    </source>
</reference>
<dbReference type="InterPro" id="IPR023404">
    <property type="entry name" value="rSAM_horseshoe"/>
</dbReference>